<dbReference type="Pfam" id="PF00015">
    <property type="entry name" value="MCPsignal"/>
    <property type="match status" value="1"/>
</dbReference>
<dbReference type="SMART" id="SM00304">
    <property type="entry name" value="HAMP"/>
    <property type="match status" value="1"/>
</dbReference>
<dbReference type="Gene3D" id="1.10.8.500">
    <property type="entry name" value="HAMP domain in histidine kinase"/>
    <property type="match status" value="1"/>
</dbReference>
<feature type="transmembrane region" description="Helical" evidence="5">
    <location>
        <begin position="348"/>
        <end position="371"/>
    </location>
</feature>
<dbReference type="InterPro" id="IPR003660">
    <property type="entry name" value="HAMP_dom"/>
</dbReference>
<reference evidence="8 9" key="1">
    <citation type="submission" date="2014-07" db="EMBL/GenBank/DDBJ databases">
        <title>Draft genome sequence of Thalassospira profundimaris S25-3-2.</title>
        <authorList>
            <person name="Lai Q."/>
            <person name="Shao Z."/>
        </authorList>
    </citation>
    <scope>NUCLEOTIDE SEQUENCE [LARGE SCALE GENOMIC DNA]</scope>
    <source>
        <strain evidence="8 9">S25-3-2</strain>
    </source>
</reference>
<protein>
    <recommendedName>
        <fullName evidence="10">Chemotaxis protein</fullName>
    </recommendedName>
</protein>
<evidence type="ECO:0000256" key="1">
    <source>
        <dbReference type="ARBA" id="ARBA00023224"/>
    </source>
</evidence>
<dbReference type="CDD" id="cd06225">
    <property type="entry name" value="HAMP"/>
    <property type="match status" value="1"/>
</dbReference>
<keyword evidence="1 3" id="KW-0807">Transducer</keyword>
<dbReference type="SUPFAM" id="SSF58104">
    <property type="entry name" value="Methyl-accepting chemotaxis protein (MCP) signaling domain"/>
    <property type="match status" value="1"/>
</dbReference>
<proteinExistence type="inferred from homology"/>
<comment type="similarity">
    <text evidence="2">Belongs to the methyl-accepting chemotaxis (MCP) protein family.</text>
</comment>
<evidence type="ECO:0000256" key="3">
    <source>
        <dbReference type="PROSITE-ProRule" id="PRU00284"/>
    </source>
</evidence>
<evidence type="ECO:0000256" key="5">
    <source>
        <dbReference type="SAM" id="Phobius"/>
    </source>
</evidence>
<dbReference type="GO" id="GO:0016020">
    <property type="term" value="C:membrane"/>
    <property type="evidence" value="ECO:0007669"/>
    <property type="project" value="InterPro"/>
</dbReference>
<dbReference type="PROSITE" id="PS50885">
    <property type="entry name" value="HAMP"/>
    <property type="match status" value="1"/>
</dbReference>
<name>A0A367XFB6_9PROT</name>
<dbReference type="PANTHER" id="PTHR32089">
    <property type="entry name" value="METHYL-ACCEPTING CHEMOTAXIS PROTEIN MCPB"/>
    <property type="match status" value="1"/>
</dbReference>
<dbReference type="AlphaFoldDB" id="A0A367XFB6"/>
<feature type="coiled-coil region" evidence="4">
    <location>
        <begin position="416"/>
        <end position="451"/>
    </location>
</feature>
<comment type="caution">
    <text evidence="8">The sequence shown here is derived from an EMBL/GenBank/DDBJ whole genome shotgun (WGS) entry which is preliminary data.</text>
</comment>
<gene>
    <name evidence="8" type="ORF">TH25_07550</name>
</gene>
<keyword evidence="5" id="KW-0812">Transmembrane</keyword>
<keyword evidence="4" id="KW-0175">Coiled coil</keyword>
<dbReference type="SMART" id="SM00283">
    <property type="entry name" value="MA"/>
    <property type="match status" value="1"/>
</dbReference>
<dbReference type="Proteomes" id="UP000252517">
    <property type="component" value="Unassembled WGS sequence"/>
</dbReference>
<dbReference type="Gene3D" id="3.30.450.20">
    <property type="entry name" value="PAS domain"/>
    <property type="match status" value="1"/>
</dbReference>
<evidence type="ECO:0000313" key="9">
    <source>
        <dbReference type="Proteomes" id="UP000252517"/>
    </source>
</evidence>
<keyword evidence="5" id="KW-1133">Transmembrane helix</keyword>
<organism evidence="8 9">
    <name type="scientific">Thalassospira profundimaris</name>
    <dbReference type="NCBI Taxonomy" id="502049"/>
    <lineage>
        <taxon>Bacteria</taxon>
        <taxon>Pseudomonadati</taxon>
        <taxon>Pseudomonadota</taxon>
        <taxon>Alphaproteobacteria</taxon>
        <taxon>Rhodospirillales</taxon>
        <taxon>Thalassospiraceae</taxon>
        <taxon>Thalassospira</taxon>
    </lineage>
</organism>
<evidence type="ECO:0000313" key="8">
    <source>
        <dbReference type="EMBL" id="RCK52346.1"/>
    </source>
</evidence>
<feature type="domain" description="Methyl-accepting transducer" evidence="6">
    <location>
        <begin position="466"/>
        <end position="702"/>
    </location>
</feature>
<sequence>MLSVTMTKPKLHRISFRLPAILVGLIAAASLAIVAILSFRFYEARIFEIAEHLSAMNNAKKLALDNYLGTITEDLDIQTKNPTVFAALGDFKAGWEKLGGNAGETLQKLYIADNPNPLGEKHRLDDAGDGSDWSAMHRIYHRYFRTFLEDRGYYDVFLFLPSGDLVYTVFKEQDFATNVVNGKWRDTGLGEIFRASLEKSHLGKPVFIDFQPYEPSYGAPASFIAEAVLDPQGKVAGVIAFQMPVNRINRIMQMSEGMGESGESYLVGKDHLMRTDSRFLPDSTILRQTVTGDTVDLALAGKTGTKHITDYRGVPVISSFAPFGFLGTQWALISEMDQAEALAPVKTAILWAAVITLLILVVAAIIALFFVKSITRPINRIVGGLTELAEGNLDIQVYGVGRRDEIGDIANCMDVFKQNMQRTREMERQAAEAEQQARENKRCEMEALANDFESSVGAIVRLVSTSASDLEVTAKNLTVSLDQTNSQASAVAAAADEASRNVENVAAACEEMQRSVKQIGDQAGRSSALATNVVSNANNTRIAAEGLESAVLRIGEMVDMIEEIASQTNLLALNATIEAARAGDAGKGFAVVASEVKNLASQTARVITEITAQIAEIQTVTQTTVGSIRDISGILDESLQSAETISATVSQQDAATSEIAQNMSEAAQGTNEVSGAITRVSEAAIRGGAAAAQVLSSASDLSRSAVSLQNKMEVFLRQIRAN</sequence>
<evidence type="ECO:0000259" key="7">
    <source>
        <dbReference type="PROSITE" id="PS50885"/>
    </source>
</evidence>
<dbReference type="CDD" id="cd18774">
    <property type="entry name" value="PDC2_HK_sensor"/>
    <property type="match status" value="1"/>
</dbReference>
<dbReference type="GO" id="GO:0007165">
    <property type="term" value="P:signal transduction"/>
    <property type="evidence" value="ECO:0007669"/>
    <property type="project" value="UniProtKB-KW"/>
</dbReference>
<dbReference type="InterPro" id="IPR004089">
    <property type="entry name" value="MCPsignal_dom"/>
</dbReference>
<dbReference type="Gene3D" id="1.10.287.950">
    <property type="entry name" value="Methyl-accepting chemotaxis protein"/>
    <property type="match status" value="1"/>
</dbReference>
<keyword evidence="5" id="KW-0472">Membrane</keyword>
<evidence type="ECO:0008006" key="10">
    <source>
        <dbReference type="Google" id="ProtNLM"/>
    </source>
</evidence>
<evidence type="ECO:0000259" key="6">
    <source>
        <dbReference type="PROSITE" id="PS50111"/>
    </source>
</evidence>
<dbReference type="Pfam" id="PF00672">
    <property type="entry name" value="HAMP"/>
    <property type="match status" value="1"/>
</dbReference>
<feature type="domain" description="HAMP" evidence="7">
    <location>
        <begin position="372"/>
        <end position="425"/>
    </location>
</feature>
<evidence type="ECO:0000256" key="2">
    <source>
        <dbReference type="ARBA" id="ARBA00029447"/>
    </source>
</evidence>
<dbReference type="PROSITE" id="PS50111">
    <property type="entry name" value="CHEMOTAXIS_TRANSDUC_2"/>
    <property type="match status" value="1"/>
</dbReference>
<dbReference type="EMBL" id="JPWH01000004">
    <property type="protein sequence ID" value="RCK52346.1"/>
    <property type="molecule type" value="Genomic_DNA"/>
</dbReference>
<dbReference type="OrthoDB" id="315417at2"/>
<dbReference type="PANTHER" id="PTHR32089:SF112">
    <property type="entry name" value="LYSOZYME-LIKE PROTEIN-RELATED"/>
    <property type="match status" value="1"/>
</dbReference>
<feature type="transmembrane region" description="Helical" evidence="5">
    <location>
        <begin position="20"/>
        <end position="42"/>
    </location>
</feature>
<evidence type="ECO:0000256" key="4">
    <source>
        <dbReference type="SAM" id="Coils"/>
    </source>
</evidence>
<accession>A0A367XFB6</accession>